<evidence type="ECO:0000256" key="7">
    <source>
        <dbReference type="PIRSR" id="PIRSR000137-2"/>
    </source>
</evidence>
<dbReference type="OrthoDB" id="269227at2759"/>
<evidence type="ECO:0000256" key="1">
    <source>
        <dbReference type="ARBA" id="ARBA00001974"/>
    </source>
</evidence>
<feature type="domain" description="Glucose-methanol-choline oxidoreductase N-terminal" evidence="9">
    <location>
        <begin position="22"/>
        <end position="233"/>
    </location>
</feature>
<organism evidence="11 12">
    <name type="scientific">Bimuria novae-zelandiae CBS 107.79</name>
    <dbReference type="NCBI Taxonomy" id="1447943"/>
    <lineage>
        <taxon>Eukaryota</taxon>
        <taxon>Fungi</taxon>
        <taxon>Dikarya</taxon>
        <taxon>Ascomycota</taxon>
        <taxon>Pezizomycotina</taxon>
        <taxon>Dothideomycetes</taxon>
        <taxon>Pleosporomycetidae</taxon>
        <taxon>Pleosporales</taxon>
        <taxon>Massarineae</taxon>
        <taxon>Didymosphaeriaceae</taxon>
        <taxon>Bimuria</taxon>
    </lineage>
</organism>
<keyword evidence="3" id="KW-0285">Flavoprotein</keyword>
<feature type="binding site" evidence="7">
    <location>
        <begin position="93"/>
        <end position="96"/>
    </location>
    <ligand>
        <name>FAD</name>
        <dbReference type="ChEBI" id="CHEBI:57692"/>
    </ligand>
</feature>
<accession>A0A6A5VCM9</accession>
<dbReference type="Pfam" id="PF05199">
    <property type="entry name" value="GMC_oxred_C"/>
    <property type="match status" value="1"/>
</dbReference>
<dbReference type="Proteomes" id="UP000800036">
    <property type="component" value="Unassembled WGS sequence"/>
</dbReference>
<dbReference type="Gene3D" id="3.30.560.10">
    <property type="entry name" value="Glucose Oxidase, domain 3"/>
    <property type="match status" value="2"/>
</dbReference>
<gene>
    <name evidence="11" type="ORF">BU23DRAFT_648367</name>
</gene>
<evidence type="ECO:0000256" key="2">
    <source>
        <dbReference type="ARBA" id="ARBA00010790"/>
    </source>
</evidence>
<name>A0A6A5VCM9_9PLEO</name>
<protein>
    <submittedName>
        <fullName evidence="11">GMC oxidoreductase</fullName>
    </submittedName>
</protein>
<reference evidence="11" key="1">
    <citation type="journal article" date="2020" name="Stud. Mycol.">
        <title>101 Dothideomycetes genomes: a test case for predicting lifestyles and emergence of pathogens.</title>
        <authorList>
            <person name="Haridas S."/>
            <person name="Albert R."/>
            <person name="Binder M."/>
            <person name="Bloem J."/>
            <person name="Labutti K."/>
            <person name="Salamov A."/>
            <person name="Andreopoulos B."/>
            <person name="Baker S."/>
            <person name="Barry K."/>
            <person name="Bills G."/>
            <person name="Bluhm B."/>
            <person name="Cannon C."/>
            <person name="Castanera R."/>
            <person name="Culley D."/>
            <person name="Daum C."/>
            <person name="Ezra D."/>
            <person name="Gonzalez J."/>
            <person name="Henrissat B."/>
            <person name="Kuo A."/>
            <person name="Liang C."/>
            <person name="Lipzen A."/>
            <person name="Lutzoni F."/>
            <person name="Magnuson J."/>
            <person name="Mondo S."/>
            <person name="Nolan M."/>
            <person name="Ohm R."/>
            <person name="Pangilinan J."/>
            <person name="Park H.-J."/>
            <person name="Ramirez L."/>
            <person name="Alfaro M."/>
            <person name="Sun H."/>
            <person name="Tritt A."/>
            <person name="Yoshinaga Y."/>
            <person name="Zwiers L.-H."/>
            <person name="Turgeon B."/>
            <person name="Goodwin S."/>
            <person name="Spatafora J."/>
            <person name="Crous P."/>
            <person name="Grigoriev I."/>
        </authorList>
    </citation>
    <scope>NUCLEOTIDE SEQUENCE</scope>
    <source>
        <strain evidence="11">CBS 107.79</strain>
    </source>
</reference>
<evidence type="ECO:0000313" key="12">
    <source>
        <dbReference type="Proteomes" id="UP000800036"/>
    </source>
</evidence>
<keyword evidence="5" id="KW-0560">Oxidoreductase</keyword>
<evidence type="ECO:0000256" key="4">
    <source>
        <dbReference type="ARBA" id="ARBA00022827"/>
    </source>
</evidence>
<keyword evidence="4 7" id="KW-0274">FAD</keyword>
<dbReference type="Gene3D" id="3.50.50.60">
    <property type="entry name" value="FAD/NAD(P)-binding domain"/>
    <property type="match status" value="2"/>
</dbReference>
<dbReference type="InterPro" id="IPR012132">
    <property type="entry name" value="GMC_OxRdtase"/>
</dbReference>
<dbReference type="SUPFAM" id="SSF51905">
    <property type="entry name" value="FAD/NAD(P)-binding domain"/>
    <property type="match status" value="1"/>
</dbReference>
<dbReference type="GO" id="GO:0016614">
    <property type="term" value="F:oxidoreductase activity, acting on CH-OH group of donors"/>
    <property type="evidence" value="ECO:0007669"/>
    <property type="project" value="InterPro"/>
</dbReference>
<dbReference type="EMBL" id="ML976696">
    <property type="protein sequence ID" value="KAF1970987.1"/>
    <property type="molecule type" value="Genomic_DNA"/>
</dbReference>
<proteinExistence type="inferred from homology"/>
<evidence type="ECO:0000259" key="9">
    <source>
        <dbReference type="Pfam" id="PF00732"/>
    </source>
</evidence>
<feature type="domain" description="Glucose-methanol-choline oxidoreductase C-terminal" evidence="10">
    <location>
        <begin position="362"/>
        <end position="495"/>
    </location>
</feature>
<dbReference type="InterPro" id="IPR007867">
    <property type="entry name" value="GMC_OxRtase_C"/>
</dbReference>
<dbReference type="InterPro" id="IPR036188">
    <property type="entry name" value="FAD/NAD-bd_sf"/>
</dbReference>
<evidence type="ECO:0000256" key="8">
    <source>
        <dbReference type="SAM" id="MobiDB-lite"/>
    </source>
</evidence>
<dbReference type="Pfam" id="PF00732">
    <property type="entry name" value="GMC_oxred_N"/>
    <property type="match status" value="1"/>
</dbReference>
<dbReference type="InterPro" id="IPR027424">
    <property type="entry name" value="Glucose_Oxidase_domain_2"/>
</dbReference>
<evidence type="ECO:0000256" key="5">
    <source>
        <dbReference type="ARBA" id="ARBA00023002"/>
    </source>
</evidence>
<feature type="active site" description="Proton donor" evidence="6">
    <location>
        <position position="486"/>
    </location>
</feature>
<dbReference type="PIRSF" id="PIRSF000137">
    <property type="entry name" value="Alcohol_oxidase"/>
    <property type="match status" value="1"/>
</dbReference>
<sequence length="506" mass="54371">MYSRISTVALLARALSDQAESYDYLLAGAGTAGLVIACRLSENPKVSVLVIESGPDVRNDGVVTSGNFSFTGANDRVLSYRAGKAVGGRSIVNGMVYIRGEQAQFDAFEKLGDSEWNWDSLFSYGKKGERFEGPDTAQKTAGVTANPADHGTNGSLTTWKSIGVNPVTDINGGNPHGFVSAPQTLDRDKIRRSSSAAAYYKPVDSRPNLKVIQGNMKRIIWANEKKNRAVASGFYAKEEKLGVKVKSAMPGVGENMQDHNAMVIGYGTANTLVGDTPFATLVTAQDALGNKMPVLAASSRSQISTWAQAASTYTGGAIDAKTYEKRFQIQHDLIFKQNVTIAELFPTNLGSAIVSQLWTTHPFSWSSVHLKSLVSFDDPVIDPNIFSLQFDIDMLVAVARKEQKAYSTPPLSTFVAPNQVLPTNATDEQWTAYVQANAGNTLHVVDTCAMLPLDLGGIVDSKLKVYGTSNMRVVDASVIPVELTGHTTGPLYAVAEKAADIINNDS</sequence>
<evidence type="ECO:0000259" key="10">
    <source>
        <dbReference type="Pfam" id="PF05199"/>
    </source>
</evidence>
<comment type="cofactor">
    <cofactor evidence="1 7">
        <name>FAD</name>
        <dbReference type="ChEBI" id="CHEBI:57692"/>
    </cofactor>
</comment>
<feature type="region of interest" description="Disordered" evidence="8">
    <location>
        <begin position="133"/>
        <end position="154"/>
    </location>
</feature>
<dbReference type="InterPro" id="IPR000172">
    <property type="entry name" value="GMC_OxRdtase_N"/>
</dbReference>
<evidence type="ECO:0000313" key="11">
    <source>
        <dbReference type="EMBL" id="KAF1970987.1"/>
    </source>
</evidence>
<keyword evidence="12" id="KW-1185">Reference proteome</keyword>
<dbReference type="Gene3D" id="4.10.450.10">
    <property type="entry name" value="Glucose Oxidase, domain 2"/>
    <property type="match status" value="1"/>
</dbReference>
<dbReference type="PANTHER" id="PTHR11552">
    <property type="entry name" value="GLUCOSE-METHANOL-CHOLINE GMC OXIDOREDUCTASE"/>
    <property type="match status" value="1"/>
</dbReference>
<dbReference type="SUPFAM" id="SSF54373">
    <property type="entry name" value="FAD-linked reductases, C-terminal domain"/>
    <property type="match status" value="1"/>
</dbReference>
<comment type="similarity">
    <text evidence="2">Belongs to the GMC oxidoreductase family.</text>
</comment>
<dbReference type="PANTHER" id="PTHR11552:SF201">
    <property type="entry name" value="GLUCOSE-METHANOL-CHOLINE OXIDOREDUCTASE N-TERMINAL DOMAIN-CONTAINING PROTEIN"/>
    <property type="match status" value="1"/>
</dbReference>
<dbReference type="AlphaFoldDB" id="A0A6A5VCM9"/>
<dbReference type="GO" id="GO:0050660">
    <property type="term" value="F:flavin adenine dinucleotide binding"/>
    <property type="evidence" value="ECO:0007669"/>
    <property type="project" value="InterPro"/>
</dbReference>
<feature type="active site" description="Proton donor" evidence="6">
    <location>
        <position position="443"/>
    </location>
</feature>
<evidence type="ECO:0000256" key="6">
    <source>
        <dbReference type="PIRSR" id="PIRSR000137-1"/>
    </source>
</evidence>
<evidence type="ECO:0000256" key="3">
    <source>
        <dbReference type="ARBA" id="ARBA00022630"/>
    </source>
</evidence>